<sequence>MNIKKWNMVKNWPYILWFLLAFALNIGATFVLVRLDNYQGLNLVWASAALLVVTGLEIFLAGKAKLLSKFWQDGFLKMLAYVGLGFIAVFAVKIIAGIVMQLSGEGLNTVNQQAIEDMGFPPIILFLLTSIFAPIVEEIVFRGFIMGKIFGKESIFGLILSSLLFGLMHAPTGLGSWIMYGGMGLVLGLIYRLGKRLEYSMLVHFINNIIGFLLMLLMQMLMNGSLG</sequence>
<dbReference type="Pfam" id="PF02517">
    <property type="entry name" value="Rce1-like"/>
    <property type="match status" value="1"/>
</dbReference>
<accession>A0A3R8TBI9</accession>
<reference evidence="4 5" key="1">
    <citation type="submission" date="2018-11" db="EMBL/GenBank/DDBJ databases">
        <authorList>
            <person name="Stevens M.J."/>
            <person name="Cernela N."/>
            <person name="Spoerry Serrano N."/>
            <person name="Schmitt S."/>
            <person name="Schrenzel J."/>
            <person name="Stephan R."/>
        </authorList>
    </citation>
    <scope>NUCLEOTIDE SEQUENCE [LARGE SCALE GENOMIC DNA]</scope>
    <source>
        <strain evidence="4 5">PP422</strain>
    </source>
</reference>
<gene>
    <name evidence="4" type="ORF">EI998_01565</name>
</gene>
<dbReference type="AlphaFoldDB" id="A0A3R8TBI9"/>
<keyword evidence="4" id="KW-0482">Metalloprotease</keyword>
<evidence type="ECO:0000256" key="2">
    <source>
        <dbReference type="SAM" id="Phobius"/>
    </source>
</evidence>
<evidence type="ECO:0000313" key="5">
    <source>
        <dbReference type="Proteomes" id="UP000274117"/>
    </source>
</evidence>
<feature type="transmembrane region" description="Helical" evidence="2">
    <location>
        <begin position="12"/>
        <end position="33"/>
    </location>
</feature>
<dbReference type="GO" id="GO:0080120">
    <property type="term" value="P:CAAX-box protein maturation"/>
    <property type="evidence" value="ECO:0007669"/>
    <property type="project" value="UniProtKB-ARBA"/>
</dbReference>
<dbReference type="InterPro" id="IPR003675">
    <property type="entry name" value="Rce1/LyrA-like_dom"/>
</dbReference>
<keyword evidence="4" id="KW-0378">Hydrolase</keyword>
<feature type="domain" description="CAAX prenyl protease 2/Lysostaphin resistance protein A-like" evidence="3">
    <location>
        <begin position="122"/>
        <end position="210"/>
    </location>
</feature>
<dbReference type="EMBL" id="RSDO01000002">
    <property type="protein sequence ID" value="RRR55205.1"/>
    <property type="molecule type" value="Genomic_DNA"/>
</dbReference>
<dbReference type="GO" id="GO:0004175">
    <property type="term" value="F:endopeptidase activity"/>
    <property type="evidence" value="ECO:0007669"/>
    <property type="project" value="UniProtKB-ARBA"/>
</dbReference>
<feature type="transmembrane region" description="Helical" evidence="2">
    <location>
        <begin position="153"/>
        <end position="171"/>
    </location>
</feature>
<keyword evidence="4" id="KW-0645">Protease</keyword>
<protein>
    <submittedName>
        <fullName evidence="4">CPBP family intramembrane metalloprotease</fullName>
    </submittedName>
</protein>
<feature type="transmembrane region" description="Helical" evidence="2">
    <location>
        <begin position="120"/>
        <end position="141"/>
    </location>
</feature>
<feature type="transmembrane region" description="Helical" evidence="2">
    <location>
        <begin position="45"/>
        <end position="66"/>
    </location>
</feature>
<reference evidence="4 5" key="2">
    <citation type="submission" date="2018-12" db="EMBL/GenBank/DDBJ databases">
        <title>Whole-genome sequences of fifteen clinical Streptococcus suis strains isolated from pigs between 2006 and 2018.</title>
        <authorList>
            <person name="Stevens M.J.A."/>
            <person name="Cernela N."/>
            <person name="Spoerry Serrano N."/>
            <person name="Schmitt S."/>
            <person name="Schrenzel J."/>
            <person name="Stephan R."/>
        </authorList>
    </citation>
    <scope>NUCLEOTIDE SEQUENCE [LARGE SCALE GENOMIC DNA]</scope>
    <source>
        <strain evidence="4 5">PP422</strain>
    </source>
</reference>
<dbReference type="PANTHER" id="PTHR36435">
    <property type="entry name" value="SLR1288 PROTEIN"/>
    <property type="match status" value="1"/>
</dbReference>
<keyword evidence="2" id="KW-0812">Transmembrane</keyword>
<organism evidence="4 5">
    <name type="scientific">Streptococcus suis</name>
    <dbReference type="NCBI Taxonomy" id="1307"/>
    <lineage>
        <taxon>Bacteria</taxon>
        <taxon>Bacillati</taxon>
        <taxon>Bacillota</taxon>
        <taxon>Bacilli</taxon>
        <taxon>Lactobacillales</taxon>
        <taxon>Streptococcaceae</taxon>
        <taxon>Streptococcus</taxon>
    </lineage>
</organism>
<comment type="similarity">
    <text evidence="1">Belongs to the UPF0177 family.</text>
</comment>
<feature type="transmembrane region" description="Helical" evidence="2">
    <location>
        <begin position="78"/>
        <end position="100"/>
    </location>
</feature>
<dbReference type="InterPro" id="IPR052710">
    <property type="entry name" value="CAAX_protease"/>
</dbReference>
<keyword evidence="2" id="KW-1133">Transmembrane helix</keyword>
<feature type="transmembrane region" description="Helical" evidence="2">
    <location>
        <begin position="201"/>
        <end position="222"/>
    </location>
</feature>
<dbReference type="GO" id="GO:0006508">
    <property type="term" value="P:proteolysis"/>
    <property type="evidence" value="ECO:0007669"/>
    <property type="project" value="UniProtKB-KW"/>
</dbReference>
<evidence type="ECO:0000313" key="4">
    <source>
        <dbReference type="EMBL" id="RRR55205.1"/>
    </source>
</evidence>
<evidence type="ECO:0000259" key="3">
    <source>
        <dbReference type="Pfam" id="PF02517"/>
    </source>
</evidence>
<keyword evidence="2" id="KW-0472">Membrane</keyword>
<dbReference type="Proteomes" id="UP000274117">
    <property type="component" value="Unassembled WGS sequence"/>
</dbReference>
<feature type="transmembrane region" description="Helical" evidence="2">
    <location>
        <begin position="177"/>
        <end position="194"/>
    </location>
</feature>
<evidence type="ECO:0000256" key="1">
    <source>
        <dbReference type="ARBA" id="ARBA00009067"/>
    </source>
</evidence>
<dbReference type="GO" id="GO:0008237">
    <property type="term" value="F:metallopeptidase activity"/>
    <property type="evidence" value="ECO:0007669"/>
    <property type="project" value="UniProtKB-KW"/>
</dbReference>
<proteinExistence type="inferred from homology"/>
<dbReference type="PANTHER" id="PTHR36435:SF1">
    <property type="entry name" value="CAAX AMINO TERMINAL PROTEASE FAMILY PROTEIN"/>
    <property type="match status" value="1"/>
</dbReference>
<comment type="caution">
    <text evidence="4">The sequence shown here is derived from an EMBL/GenBank/DDBJ whole genome shotgun (WGS) entry which is preliminary data.</text>
</comment>
<name>A0A3R8TBI9_STRSU</name>